<proteinExistence type="predicted"/>
<organism evidence="2 3">
    <name type="scientific">Asparagus officinalis</name>
    <name type="common">Garden asparagus</name>
    <dbReference type="NCBI Taxonomy" id="4686"/>
    <lineage>
        <taxon>Eukaryota</taxon>
        <taxon>Viridiplantae</taxon>
        <taxon>Streptophyta</taxon>
        <taxon>Embryophyta</taxon>
        <taxon>Tracheophyta</taxon>
        <taxon>Spermatophyta</taxon>
        <taxon>Magnoliopsida</taxon>
        <taxon>Liliopsida</taxon>
        <taxon>Asparagales</taxon>
        <taxon>Asparagaceae</taxon>
        <taxon>Asparagoideae</taxon>
        <taxon>Asparagus</taxon>
    </lineage>
</organism>
<keyword evidence="3" id="KW-1185">Reference proteome</keyword>
<dbReference type="AlphaFoldDB" id="A0A5P1EVK3"/>
<feature type="region of interest" description="Disordered" evidence="1">
    <location>
        <begin position="137"/>
        <end position="159"/>
    </location>
</feature>
<name>A0A5P1EVK3_ASPOF</name>
<dbReference type="Proteomes" id="UP000243459">
    <property type="component" value="Chromosome 5"/>
</dbReference>
<evidence type="ECO:0000313" key="2">
    <source>
        <dbReference type="EMBL" id="ONK69197.1"/>
    </source>
</evidence>
<evidence type="ECO:0000313" key="3">
    <source>
        <dbReference type="Proteomes" id="UP000243459"/>
    </source>
</evidence>
<sequence>MAGRVWGCRYGGQASSREREVDDGWLEALSSDVAGAVWLATWWKGCACGDLPAGLGPDDGSCQVSSRCRAGLEPWCGLRHREEGCGLGDRQSGGWRHDVRRGNGELQDGGDGARGGAVVVKARRHASALLRLIEAAKERSEGEENERGVEENRSGDGFL</sequence>
<reference evidence="3" key="1">
    <citation type="journal article" date="2017" name="Nat. Commun.">
        <title>The asparagus genome sheds light on the origin and evolution of a young Y chromosome.</title>
        <authorList>
            <person name="Harkess A."/>
            <person name="Zhou J."/>
            <person name="Xu C."/>
            <person name="Bowers J.E."/>
            <person name="Van der Hulst R."/>
            <person name="Ayyampalayam S."/>
            <person name="Mercati F."/>
            <person name="Riccardi P."/>
            <person name="McKain M.R."/>
            <person name="Kakrana A."/>
            <person name="Tang H."/>
            <person name="Ray J."/>
            <person name="Groenendijk J."/>
            <person name="Arikit S."/>
            <person name="Mathioni S.M."/>
            <person name="Nakano M."/>
            <person name="Shan H."/>
            <person name="Telgmann-Rauber A."/>
            <person name="Kanno A."/>
            <person name="Yue Z."/>
            <person name="Chen H."/>
            <person name="Li W."/>
            <person name="Chen Y."/>
            <person name="Xu X."/>
            <person name="Zhang Y."/>
            <person name="Luo S."/>
            <person name="Chen H."/>
            <person name="Gao J."/>
            <person name="Mao Z."/>
            <person name="Pires J.C."/>
            <person name="Luo M."/>
            <person name="Kudrna D."/>
            <person name="Wing R.A."/>
            <person name="Meyers B.C."/>
            <person name="Yi K."/>
            <person name="Kong H."/>
            <person name="Lavrijsen P."/>
            <person name="Sunseri F."/>
            <person name="Falavigna A."/>
            <person name="Ye Y."/>
            <person name="Leebens-Mack J.H."/>
            <person name="Chen G."/>
        </authorList>
    </citation>
    <scope>NUCLEOTIDE SEQUENCE [LARGE SCALE GENOMIC DNA]</scope>
    <source>
        <strain evidence="3">cv. DH0086</strain>
    </source>
</reference>
<gene>
    <name evidence="2" type="ORF">A4U43_C05F20360</name>
</gene>
<protein>
    <submittedName>
        <fullName evidence="2">Uncharacterized protein</fullName>
    </submittedName>
</protein>
<dbReference type="Gramene" id="ONK69197">
    <property type="protein sequence ID" value="ONK69197"/>
    <property type="gene ID" value="A4U43_C05F20360"/>
</dbReference>
<accession>A0A5P1EVK3</accession>
<feature type="region of interest" description="Disordered" evidence="1">
    <location>
        <begin position="89"/>
        <end position="114"/>
    </location>
</feature>
<dbReference type="EMBL" id="CM007385">
    <property type="protein sequence ID" value="ONK69197.1"/>
    <property type="molecule type" value="Genomic_DNA"/>
</dbReference>
<evidence type="ECO:0000256" key="1">
    <source>
        <dbReference type="SAM" id="MobiDB-lite"/>
    </source>
</evidence>